<dbReference type="SUPFAM" id="SSF53244">
    <property type="entry name" value="MurD-like peptide ligases, peptide-binding domain"/>
    <property type="match status" value="1"/>
</dbReference>
<feature type="domain" description="Mur ligase central" evidence="17">
    <location>
        <begin position="117"/>
        <end position="378"/>
    </location>
</feature>
<dbReference type="EC" id="6.3.2.8" evidence="3 14"/>
<keyword evidence="4 14" id="KW-0963">Cytoplasm</keyword>
<evidence type="ECO:0000313" key="18">
    <source>
        <dbReference type="EMBL" id="OGF21473.1"/>
    </source>
</evidence>
<evidence type="ECO:0000256" key="13">
    <source>
        <dbReference type="ARBA" id="ARBA00047833"/>
    </source>
</evidence>
<dbReference type="GO" id="GO:0005524">
    <property type="term" value="F:ATP binding"/>
    <property type="evidence" value="ECO:0007669"/>
    <property type="project" value="UniProtKB-UniRule"/>
</dbReference>
<keyword evidence="8 14" id="KW-0067">ATP-binding</keyword>
<accession>A0A1F5S4X4</accession>
<proteinExistence type="inferred from homology"/>
<gene>
    <name evidence="14" type="primary">murC</name>
    <name evidence="18" type="ORF">A2Y83_00290</name>
</gene>
<evidence type="ECO:0000256" key="5">
    <source>
        <dbReference type="ARBA" id="ARBA00022598"/>
    </source>
</evidence>
<evidence type="ECO:0000256" key="10">
    <source>
        <dbReference type="ARBA" id="ARBA00022984"/>
    </source>
</evidence>
<dbReference type="PANTHER" id="PTHR43445:SF3">
    <property type="entry name" value="UDP-N-ACETYLMURAMATE--L-ALANINE LIGASE"/>
    <property type="match status" value="1"/>
</dbReference>
<dbReference type="GO" id="GO:0004326">
    <property type="term" value="F:tetrahydrofolylpolyglutamate synthase activity"/>
    <property type="evidence" value="ECO:0007669"/>
    <property type="project" value="InterPro"/>
</dbReference>
<keyword evidence="12 14" id="KW-0961">Cell wall biogenesis/degradation</keyword>
<feature type="binding site" evidence="14">
    <location>
        <begin position="119"/>
        <end position="125"/>
    </location>
    <ligand>
        <name>ATP</name>
        <dbReference type="ChEBI" id="CHEBI:30616"/>
    </ligand>
</feature>
<evidence type="ECO:0000259" key="15">
    <source>
        <dbReference type="Pfam" id="PF01225"/>
    </source>
</evidence>
<dbReference type="Gene3D" id="3.40.50.720">
    <property type="entry name" value="NAD(P)-binding Rossmann-like Domain"/>
    <property type="match status" value="1"/>
</dbReference>
<dbReference type="GO" id="GO:0008763">
    <property type="term" value="F:UDP-N-acetylmuramate-L-alanine ligase activity"/>
    <property type="evidence" value="ECO:0007669"/>
    <property type="project" value="UniProtKB-UniRule"/>
</dbReference>
<comment type="caution">
    <text evidence="18">The sequence shown here is derived from an EMBL/GenBank/DDBJ whole genome shotgun (WGS) entry which is preliminary data.</text>
</comment>
<dbReference type="GO" id="GO:0005737">
    <property type="term" value="C:cytoplasm"/>
    <property type="evidence" value="ECO:0007669"/>
    <property type="project" value="UniProtKB-SubCell"/>
</dbReference>
<dbReference type="GO" id="GO:0009252">
    <property type="term" value="P:peptidoglycan biosynthetic process"/>
    <property type="evidence" value="ECO:0007669"/>
    <property type="project" value="UniProtKB-UniRule"/>
</dbReference>
<comment type="function">
    <text evidence="14">Cell wall formation.</text>
</comment>
<protein>
    <recommendedName>
        <fullName evidence="3 14">UDP-N-acetylmuramate--L-alanine ligase</fullName>
        <ecNumber evidence="3 14">6.3.2.8</ecNumber>
    </recommendedName>
    <alternativeName>
        <fullName evidence="14">UDP-N-acetylmuramoyl-L-alanine synthetase</fullName>
    </alternativeName>
</protein>
<feature type="domain" description="Mur ligase N-terminal catalytic" evidence="15">
    <location>
        <begin position="14"/>
        <end position="110"/>
    </location>
</feature>
<reference evidence="18 19" key="1">
    <citation type="journal article" date="2016" name="Nat. Commun.">
        <title>Thousands of microbial genomes shed light on interconnected biogeochemical processes in an aquifer system.</title>
        <authorList>
            <person name="Anantharaman K."/>
            <person name="Brown C.T."/>
            <person name="Hug L.A."/>
            <person name="Sharon I."/>
            <person name="Castelle C.J."/>
            <person name="Probst A.J."/>
            <person name="Thomas B.C."/>
            <person name="Singh A."/>
            <person name="Wilkins M.J."/>
            <person name="Karaoz U."/>
            <person name="Brodie E.L."/>
            <person name="Williams K.H."/>
            <person name="Hubbard S.S."/>
            <person name="Banfield J.F."/>
        </authorList>
    </citation>
    <scope>NUCLEOTIDE SEQUENCE [LARGE SCALE GENOMIC DNA]</scope>
</reference>
<keyword evidence="6 14" id="KW-0132">Cell division</keyword>
<dbReference type="STRING" id="1797985.A2Y83_00290"/>
<dbReference type="SUPFAM" id="SSF53623">
    <property type="entry name" value="MurD-like peptide ligases, catalytic domain"/>
    <property type="match status" value="1"/>
</dbReference>
<dbReference type="InterPro" id="IPR036615">
    <property type="entry name" value="Mur_ligase_C_dom_sf"/>
</dbReference>
<dbReference type="HAMAP" id="MF_00046">
    <property type="entry name" value="MurC"/>
    <property type="match status" value="1"/>
</dbReference>
<dbReference type="GO" id="GO:0008360">
    <property type="term" value="P:regulation of cell shape"/>
    <property type="evidence" value="ECO:0007669"/>
    <property type="project" value="UniProtKB-KW"/>
</dbReference>
<dbReference type="Pfam" id="PF01225">
    <property type="entry name" value="Mur_ligase"/>
    <property type="match status" value="1"/>
</dbReference>
<comment type="pathway">
    <text evidence="2 14">Cell wall biogenesis; peptidoglycan biosynthesis.</text>
</comment>
<evidence type="ECO:0000259" key="17">
    <source>
        <dbReference type="Pfam" id="PF08245"/>
    </source>
</evidence>
<dbReference type="GO" id="GO:0051301">
    <property type="term" value="P:cell division"/>
    <property type="evidence" value="ECO:0007669"/>
    <property type="project" value="UniProtKB-KW"/>
</dbReference>
<dbReference type="GO" id="GO:0071555">
    <property type="term" value="P:cell wall organization"/>
    <property type="evidence" value="ECO:0007669"/>
    <property type="project" value="UniProtKB-KW"/>
</dbReference>
<comment type="catalytic activity">
    <reaction evidence="13 14">
        <text>UDP-N-acetyl-alpha-D-muramate + L-alanine + ATP = UDP-N-acetyl-alpha-D-muramoyl-L-alanine + ADP + phosphate + H(+)</text>
        <dbReference type="Rhea" id="RHEA:23372"/>
        <dbReference type="ChEBI" id="CHEBI:15378"/>
        <dbReference type="ChEBI" id="CHEBI:30616"/>
        <dbReference type="ChEBI" id="CHEBI:43474"/>
        <dbReference type="ChEBI" id="CHEBI:57972"/>
        <dbReference type="ChEBI" id="CHEBI:70757"/>
        <dbReference type="ChEBI" id="CHEBI:83898"/>
        <dbReference type="ChEBI" id="CHEBI:456216"/>
        <dbReference type="EC" id="6.3.2.8"/>
    </reaction>
</comment>
<evidence type="ECO:0000256" key="11">
    <source>
        <dbReference type="ARBA" id="ARBA00023306"/>
    </source>
</evidence>
<keyword evidence="10 14" id="KW-0573">Peptidoglycan synthesis</keyword>
<name>A0A1F5S4X4_9BACT</name>
<keyword evidence="11 14" id="KW-0131">Cell cycle</keyword>
<dbReference type="PROSITE" id="PS01011">
    <property type="entry name" value="FOLYLPOLYGLU_SYNT_1"/>
    <property type="match status" value="1"/>
</dbReference>
<dbReference type="UniPathway" id="UPA00219"/>
<dbReference type="AlphaFoldDB" id="A0A1F5S4X4"/>
<dbReference type="InterPro" id="IPR013221">
    <property type="entry name" value="Mur_ligase_cen"/>
</dbReference>
<dbReference type="InterPro" id="IPR004101">
    <property type="entry name" value="Mur_ligase_C"/>
</dbReference>
<organism evidence="18 19">
    <name type="scientific">Candidatus Falkowbacteria bacterium RBG_13_39_14</name>
    <dbReference type="NCBI Taxonomy" id="1797985"/>
    <lineage>
        <taxon>Bacteria</taxon>
        <taxon>Candidatus Falkowiibacteriota</taxon>
    </lineage>
</organism>
<feature type="domain" description="Mur ligase C-terminal" evidence="16">
    <location>
        <begin position="400"/>
        <end position="553"/>
    </location>
</feature>
<evidence type="ECO:0000256" key="4">
    <source>
        <dbReference type="ARBA" id="ARBA00022490"/>
    </source>
</evidence>
<evidence type="ECO:0000256" key="12">
    <source>
        <dbReference type="ARBA" id="ARBA00023316"/>
    </source>
</evidence>
<dbReference type="InterPro" id="IPR005758">
    <property type="entry name" value="UDP-N-AcMur_Ala_ligase_MurC"/>
</dbReference>
<evidence type="ECO:0000256" key="6">
    <source>
        <dbReference type="ARBA" id="ARBA00022618"/>
    </source>
</evidence>
<keyword evidence="9 14" id="KW-0133">Cell shape</keyword>
<dbReference type="Pfam" id="PF02875">
    <property type="entry name" value="Mur_ligase_C"/>
    <property type="match status" value="1"/>
</dbReference>
<dbReference type="PANTHER" id="PTHR43445">
    <property type="entry name" value="UDP-N-ACETYLMURAMATE--L-ALANINE LIGASE-RELATED"/>
    <property type="match status" value="1"/>
</dbReference>
<evidence type="ECO:0000256" key="2">
    <source>
        <dbReference type="ARBA" id="ARBA00004752"/>
    </source>
</evidence>
<evidence type="ECO:0000256" key="7">
    <source>
        <dbReference type="ARBA" id="ARBA00022741"/>
    </source>
</evidence>
<evidence type="ECO:0000256" key="8">
    <source>
        <dbReference type="ARBA" id="ARBA00022840"/>
    </source>
</evidence>
<dbReference type="Gene3D" id="3.90.190.20">
    <property type="entry name" value="Mur ligase, C-terminal domain"/>
    <property type="match status" value="1"/>
</dbReference>
<evidence type="ECO:0000313" key="19">
    <source>
        <dbReference type="Proteomes" id="UP000178323"/>
    </source>
</evidence>
<dbReference type="SUPFAM" id="SSF51984">
    <property type="entry name" value="MurCD N-terminal domain"/>
    <property type="match status" value="1"/>
</dbReference>
<dbReference type="InterPro" id="IPR036565">
    <property type="entry name" value="Mur-like_cat_sf"/>
</dbReference>
<evidence type="ECO:0000256" key="1">
    <source>
        <dbReference type="ARBA" id="ARBA00004496"/>
    </source>
</evidence>
<comment type="subcellular location">
    <subcellularLocation>
        <location evidence="1 14">Cytoplasm</location>
    </subcellularLocation>
</comment>
<evidence type="ECO:0000256" key="14">
    <source>
        <dbReference type="HAMAP-Rule" id="MF_00046"/>
    </source>
</evidence>
<comment type="similarity">
    <text evidence="14">Belongs to the MurCDEF family.</text>
</comment>
<evidence type="ECO:0000256" key="9">
    <source>
        <dbReference type="ARBA" id="ARBA00022960"/>
    </source>
</evidence>
<dbReference type="InterPro" id="IPR000713">
    <property type="entry name" value="Mur_ligase_N"/>
</dbReference>
<evidence type="ECO:0000259" key="16">
    <source>
        <dbReference type="Pfam" id="PF02875"/>
    </source>
</evidence>
<dbReference type="Proteomes" id="UP000178323">
    <property type="component" value="Unassembled WGS sequence"/>
</dbReference>
<dbReference type="Gene3D" id="3.40.1190.10">
    <property type="entry name" value="Mur-like, catalytic domain"/>
    <property type="match status" value="1"/>
</dbReference>
<dbReference type="EMBL" id="MFFS01000061">
    <property type="protein sequence ID" value="OGF21473.1"/>
    <property type="molecule type" value="Genomic_DNA"/>
</dbReference>
<keyword evidence="5 14" id="KW-0436">Ligase</keyword>
<sequence>MHEDLFNISKIKKAHLIGIGGIAVSADAKFLIGIGKIVTGSDMHDSEIVREVEKKGAKIFIGHKASNLDEDADLVIYSPAVPFNNVEREKARKSGIREMSHTEFLGYLSREMKTIAVSGTNGKSTTTAMLGLILEKAGVDPTVILGSRVPWFAEGNLRAGAGWRDRYKLAHGKVPLRQRRTGVPQYCGTTSFIKGGKGIRAQNGIFVVEGCEYKAGMMELNPEMIILTNIEEDHLDYYKDLKDIKRVFKKYVKKAEKSGSVVYNADDKNSAEVMKGYAGKKVGYGVEKELKIKNQELGNKKFPPEADLLQRRISLWLKPLAEEIGEKRSPNVIAKDIRIKNKRQCFEVCQNGKKLGEIKLRVPGVFNVYNALAAAAAALEIGVEFKIIKKALEKFKGIWRRFEIAGDYNGAVIISDYAHHPTAIRGTINAAREFYPKRRIIAVFQPHSHNRTRKLFNEFVESFDEADFVVLQEVYDVEGRENKNDKISGRELADAVRQRRISCRDEACLRRQALPRLRRATEDVIYAKDLKETGKILRKEIKKNDIVLLMGAGDIFKLKV</sequence>
<keyword evidence="7 14" id="KW-0547">Nucleotide-binding</keyword>
<dbReference type="InterPro" id="IPR018109">
    <property type="entry name" value="Folylpolyglutamate_synth_CS"/>
</dbReference>
<evidence type="ECO:0000256" key="3">
    <source>
        <dbReference type="ARBA" id="ARBA00012211"/>
    </source>
</evidence>
<dbReference type="InterPro" id="IPR050061">
    <property type="entry name" value="MurCDEF_pg_biosynth"/>
</dbReference>
<dbReference type="Pfam" id="PF08245">
    <property type="entry name" value="Mur_ligase_M"/>
    <property type="match status" value="1"/>
</dbReference>